<dbReference type="AlphaFoldDB" id="A0A3N4Z463"/>
<feature type="compositionally biased region" description="Low complexity" evidence="1">
    <location>
        <begin position="86"/>
        <end position="118"/>
    </location>
</feature>
<protein>
    <submittedName>
        <fullName evidence="4">LytR cell envelope-related transcriptional attenuator</fullName>
    </submittedName>
</protein>
<sequence length="228" mass="22674">MRGRVHGADNLTCVSTHHEDYEDEFDVAGRDRAPEGVHRSPRPLWRALLPVVAVIVLAPLLAWGAISLLGGGEDPTAAPTVAATSTAVATEGGTDSATEGATEGGTATAEPTGGASEEPTGGAATQTPEETEPAAGVELGTPIAVLNGAGVGGLAGQVVDQLAAEGFTGGIPDNYASATPATTTLYYNNAGLQATAEEVASVLGITNLVESASATQAIAIVLRADFTG</sequence>
<comment type="caution">
    <text evidence="4">The sequence shown here is derived from an EMBL/GenBank/DDBJ whole genome shotgun (WGS) entry which is preliminary data.</text>
</comment>
<feature type="transmembrane region" description="Helical" evidence="2">
    <location>
        <begin position="47"/>
        <end position="66"/>
    </location>
</feature>
<name>A0A3N4Z463_9MICO</name>
<organism evidence="4 5">
    <name type="scientific">Georgenia muralis</name>
    <dbReference type="NCBI Taxonomy" id="154117"/>
    <lineage>
        <taxon>Bacteria</taxon>
        <taxon>Bacillati</taxon>
        <taxon>Actinomycetota</taxon>
        <taxon>Actinomycetes</taxon>
        <taxon>Micrococcales</taxon>
        <taxon>Bogoriellaceae</taxon>
        <taxon>Georgenia</taxon>
    </lineage>
</organism>
<feature type="domain" description="LytR/CpsA/Psr regulator C-terminal" evidence="3">
    <location>
        <begin position="142"/>
        <end position="226"/>
    </location>
</feature>
<evidence type="ECO:0000259" key="3">
    <source>
        <dbReference type="Pfam" id="PF13399"/>
    </source>
</evidence>
<dbReference type="Gene3D" id="3.30.70.2390">
    <property type="match status" value="1"/>
</dbReference>
<evidence type="ECO:0000256" key="1">
    <source>
        <dbReference type="SAM" id="MobiDB-lite"/>
    </source>
</evidence>
<evidence type="ECO:0000313" key="5">
    <source>
        <dbReference type="Proteomes" id="UP000280726"/>
    </source>
</evidence>
<reference evidence="4 5" key="1">
    <citation type="submission" date="2018-11" db="EMBL/GenBank/DDBJ databases">
        <title>Sequencing the genomes of 1000 actinobacteria strains.</title>
        <authorList>
            <person name="Klenk H.-P."/>
        </authorList>
    </citation>
    <scope>NUCLEOTIDE SEQUENCE [LARGE SCALE GENOMIC DNA]</scope>
    <source>
        <strain evidence="4 5">DSM 14418</strain>
    </source>
</reference>
<dbReference type="Pfam" id="PF13399">
    <property type="entry name" value="LytR_C"/>
    <property type="match status" value="1"/>
</dbReference>
<evidence type="ECO:0000313" key="4">
    <source>
        <dbReference type="EMBL" id="RPF26476.1"/>
    </source>
</evidence>
<feature type="region of interest" description="Disordered" evidence="1">
    <location>
        <begin position="86"/>
        <end position="132"/>
    </location>
</feature>
<keyword evidence="2" id="KW-0472">Membrane</keyword>
<keyword evidence="2" id="KW-0812">Transmembrane</keyword>
<keyword evidence="2" id="KW-1133">Transmembrane helix</keyword>
<gene>
    <name evidence="4" type="ORF">EDD32_0917</name>
</gene>
<dbReference type="InterPro" id="IPR027381">
    <property type="entry name" value="LytR/CpsA/Psr_C"/>
</dbReference>
<evidence type="ECO:0000256" key="2">
    <source>
        <dbReference type="SAM" id="Phobius"/>
    </source>
</evidence>
<dbReference type="EMBL" id="RKRA01000001">
    <property type="protein sequence ID" value="RPF26476.1"/>
    <property type="molecule type" value="Genomic_DNA"/>
</dbReference>
<accession>A0A3N4Z463</accession>
<proteinExistence type="predicted"/>
<keyword evidence="5" id="KW-1185">Reference proteome</keyword>
<dbReference type="Proteomes" id="UP000280726">
    <property type="component" value="Unassembled WGS sequence"/>
</dbReference>